<dbReference type="EMBL" id="FORF01000006">
    <property type="protein sequence ID" value="SFI75851.1"/>
    <property type="molecule type" value="Genomic_DNA"/>
</dbReference>
<proteinExistence type="predicted"/>
<dbReference type="InterPro" id="IPR055346">
    <property type="entry name" value="Fe-S_cluster_assembly_SufBD"/>
</dbReference>
<dbReference type="NCBIfam" id="TIGR01981">
    <property type="entry name" value="sufD"/>
    <property type="match status" value="1"/>
</dbReference>
<dbReference type="InterPro" id="IPR011542">
    <property type="entry name" value="SUF_FeS_clus_asmbl_SufD"/>
</dbReference>
<dbReference type="Pfam" id="PF01458">
    <property type="entry name" value="SUFBD_core"/>
    <property type="match status" value="1"/>
</dbReference>
<evidence type="ECO:0000313" key="2">
    <source>
        <dbReference type="EMBL" id="SFI75851.1"/>
    </source>
</evidence>
<dbReference type="OrthoDB" id="9768262at2"/>
<protein>
    <submittedName>
        <fullName evidence="2">Fe-S cluster assembly protein SufD</fullName>
    </submittedName>
</protein>
<dbReference type="GO" id="GO:0016226">
    <property type="term" value="P:iron-sulfur cluster assembly"/>
    <property type="evidence" value="ECO:0007669"/>
    <property type="project" value="InterPro"/>
</dbReference>
<accession>A0A1I3KTH9</accession>
<dbReference type="RefSeq" id="WP_091519950.1">
    <property type="nucleotide sequence ID" value="NZ_FORF01000006.1"/>
</dbReference>
<dbReference type="AlphaFoldDB" id="A0A1I3KTH9"/>
<name>A0A1I3KTH9_9HYPH</name>
<dbReference type="SUPFAM" id="SSF101960">
    <property type="entry name" value="Stabilizer of iron transporter SufD"/>
    <property type="match status" value="1"/>
</dbReference>
<sequence>MNIHASATLTPAEAALVDGFAQRVSELAGDAGVALNRDNAIEAIKNGLPTRRVEAWHYTDLRRLLNAVPSFDPAARPAALKPLLEGSAVLSVSNGVGGVIASVDGVEIERFQDLLLAGDARAALAPADSADAIAAINTALVSDGFALAVPAGADIATPIELQNLQAGGQVHARFPVTVGAGARVTVIERQAGTGDTLASSVTTLDVADGAEVLYVVVQEQGEGASHLGQMRITLGKDSKLTLFLMNIGAKLVRQDLVIAARGEGSDFNLRGVNLLGGDTHCDVTMVLDHLAPHTTSTEIIRNVITDRAHGVFQGQIRVARDAQKTDAKMACNTLLLSDDAEFSTKPELEIFADDVACGHGATVTEIDNDHLFYLMARGVDEKTGRAMLIKAFLAEIIEELESEELVAVLEAKLDDWFAKHA</sequence>
<dbReference type="InterPro" id="IPR037284">
    <property type="entry name" value="SUF_FeS_clus_asmbl_SufBD_sf"/>
</dbReference>
<reference evidence="3" key="1">
    <citation type="submission" date="2016-10" db="EMBL/GenBank/DDBJ databases">
        <authorList>
            <person name="Varghese N."/>
            <person name="Submissions S."/>
        </authorList>
    </citation>
    <scope>NUCLEOTIDE SEQUENCE [LARGE SCALE GENOMIC DNA]</scope>
    <source>
        <strain evidence="3">DSM 21857</strain>
    </source>
</reference>
<dbReference type="InterPro" id="IPR000825">
    <property type="entry name" value="SUF_FeS_clus_asmbl_SufBD_core"/>
</dbReference>
<evidence type="ECO:0000313" key="3">
    <source>
        <dbReference type="Proteomes" id="UP000242763"/>
    </source>
</evidence>
<dbReference type="Proteomes" id="UP000242763">
    <property type="component" value="Unassembled WGS sequence"/>
</dbReference>
<dbReference type="STRING" id="1121003.SAMN03080618_01253"/>
<organism evidence="2 3">
    <name type="scientific">Aquamicrobium aerolatum DSM 21857</name>
    <dbReference type="NCBI Taxonomy" id="1121003"/>
    <lineage>
        <taxon>Bacteria</taxon>
        <taxon>Pseudomonadati</taxon>
        <taxon>Pseudomonadota</taxon>
        <taxon>Alphaproteobacteria</taxon>
        <taxon>Hyphomicrobiales</taxon>
        <taxon>Phyllobacteriaceae</taxon>
        <taxon>Aerobium</taxon>
    </lineage>
</organism>
<evidence type="ECO:0000259" key="1">
    <source>
        <dbReference type="Pfam" id="PF01458"/>
    </source>
</evidence>
<feature type="domain" description="SUF system FeS cluster assembly SufBD core" evidence="1">
    <location>
        <begin position="168"/>
        <end position="392"/>
    </location>
</feature>
<keyword evidence="3" id="KW-1185">Reference proteome</keyword>
<dbReference type="PANTHER" id="PTHR43575:SF1">
    <property type="entry name" value="PROTEIN ABCI7, CHLOROPLASTIC"/>
    <property type="match status" value="1"/>
</dbReference>
<dbReference type="PANTHER" id="PTHR43575">
    <property type="entry name" value="PROTEIN ABCI7, CHLOROPLASTIC"/>
    <property type="match status" value="1"/>
</dbReference>
<gene>
    <name evidence="2" type="ORF">SAMN03080618_01253</name>
</gene>